<dbReference type="Proteomes" id="UP000320776">
    <property type="component" value="Chromosome"/>
</dbReference>
<name>A0A517DZD9_9FIRM</name>
<dbReference type="EMBL" id="CP036259">
    <property type="protein sequence ID" value="QDR82725.1"/>
    <property type="molecule type" value="Genomic_DNA"/>
</dbReference>
<keyword evidence="2" id="KW-1185">Reference proteome</keyword>
<evidence type="ECO:0000313" key="1">
    <source>
        <dbReference type="EMBL" id="QDR82725.1"/>
    </source>
</evidence>
<reference evidence="1 2" key="1">
    <citation type="submission" date="2019-02" db="EMBL/GenBank/DDBJ databases">
        <title>Closed genome of Sporomusa termitida DSM 4440.</title>
        <authorList>
            <person name="Poehlein A."/>
            <person name="Daniel R."/>
        </authorList>
    </citation>
    <scope>NUCLEOTIDE SEQUENCE [LARGE SCALE GENOMIC DNA]</scope>
    <source>
        <strain evidence="1 2">DSM 4440</strain>
    </source>
</reference>
<sequence length="51" mass="5586">MGTCLSCSECGRCKNINSKIIKCPNCGRANLKDEKICKRCAVALEPNKVLK</sequence>
<proteinExistence type="predicted"/>
<accession>A0A517DZD9</accession>
<organism evidence="1 2">
    <name type="scientific">Sporomusa termitida</name>
    <dbReference type="NCBI Taxonomy" id="2377"/>
    <lineage>
        <taxon>Bacteria</taxon>
        <taxon>Bacillati</taxon>
        <taxon>Bacillota</taxon>
        <taxon>Negativicutes</taxon>
        <taxon>Selenomonadales</taxon>
        <taxon>Sporomusaceae</taxon>
        <taxon>Sporomusa</taxon>
    </lineage>
</organism>
<dbReference type="KEGG" id="sted:SPTER_41550"/>
<evidence type="ECO:0000313" key="2">
    <source>
        <dbReference type="Proteomes" id="UP000320776"/>
    </source>
</evidence>
<protein>
    <recommendedName>
        <fullName evidence="3">Double zinc ribbon</fullName>
    </recommendedName>
</protein>
<gene>
    <name evidence="1" type="ORF">SPTER_41550</name>
</gene>
<evidence type="ECO:0008006" key="3">
    <source>
        <dbReference type="Google" id="ProtNLM"/>
    </source>
</evidence>
<dbReference type="AlphaFoldDB" id="A0A517DZD9"/>